<proteinExistence type="predicted"/>
<protein>
    <submittedName>
        <fullName evidence="1">Uncharacterized protein</fullName>
    </submittedName>
</protein>
<dbReference type="AlphaFoldDB" id="A0A0U1NPG2"/>
<dbReference type="Proteomes" id="UP000048949">
    <property type="component" value="Unassembled WGS sequence"/>
</dbReference>
<organism evidence="1 2">
    <name type="scientific">Nereida ignava</name>
    <dbReference type="NCBI Taxonomy" id="282199"/>
    <lineage>
        <taxon>Bacteria</taxon>
        <taxon>Pseudomonadati</taxon>
        <taxon>Pseudomonadota</taxon>
        <taxon>Alphaproteobacteria</taxon>
        <taxon>Rhodobacterales</taxon>
        <taxon>Roseobacteraceae</taxon>
        <taxon>Nereida</taxon>
    </lineage>
</organism>
<sequence length="115" mass="13230">MLKQFVELGTPTLPQTTRHHTYTSHRERDDCYDDVILQLSPRYRVITCRDVSQWIIQKKEASHAGPWRGVSYHTCRDSLMRACGSLNLLSAASEDQLLDALPASFREYAKERTCS</sequence>
<dbReference type="EMBL" id="CVQV01000027">
    <property type="protein sequence ID" value="CRK76625.1"/>
    <property type="molecule type" value="Genomic_DNA"/>
</dbReference>
<accession>A0A0U1NPG2</accession>
<gene>
    <name evidence="1" type="ORF">NIG5292_02690</name>
</gene>
<reference evidence="1 2" key="1">
    <citation type="submission" date="2015-04" db="EMBL/GenBank/DDBJ databases">
        <authorList>
            <person name="Syromyatnikov M.Y."/>
            <person name="Popov V.N."/>
        </authorList>
    </citation>
    <scope>NUCLEOTIDE SEQUENCE [LARGE SCALE GENOMIC DNA]</scope>
    <source>
        <strain evidence="1 2">CECT 5292</strain>
    </source>
</reference>
<dbReference type="STRING" id="282199.GCA_001049735_02689"/>
<evidence type="ECO:0000313" key="1">
    <source>
        <dbReference type="EMBL" id="CRK76625.1"/>
    </source>
</evidence>
<evidence type="ECO:0000313" key="2">
    <source>
        <dbReference type="Proteomes" id="UP000048949"/>
    </source>
</evidence>
<name>A0A0U1NPG2_9RHOB</name>
<keyword evidence="2" id="KW-1185">Reference proteome</keyword>